<reference evidence="1 2" key="1">
    <citation type="journal article" date="2017" name="Genome Announc.">
        <title>Draft Genome Sequences of Salinivibrio proteolyticus, Salinivibrio sharmensis, Salinivibrio siamensis, Salinivibrio costicola subsp. alcaliphilus, Salinivibrio costicola subsp. vallismortis, and 29 New Isolates Belonging to the Genus Salinivibrio.</title>
        <authorList>
            <person name="Lopez-Hermoso C."/>
            <person name="de la Haba R.R."/>
            <person name="Sanchez-Porro C."/>
            <person name="Bayliss S.C."/>
            <person name="Feil E.J."/>
            <person name="Ventosa A."/>
        </authorList>
    </citation>
    <scope>NUCLEOTIDE SEQUENCE [LARGE SCALE GENOMIC DNA]</scope>
    <source>
        <strain evidence="1 2">AL184</strain>
    </source>
</reference>
<keyword evidence="2" id="KW-1185">Reference proteome</keyword>
<gene>
    <name evidence="1" type="ORF">BZG00_10795</name>
</gene>
<comment type="caution">
    <text evidence="1">The sequence shown here is derived from an EMBL/GenBank/DDBJ whole genome shotgun (WGS) entry which is preliminary data.</text>
</comment>
<dbReference type="Proteomes" id="UP000189021">
    <property type="component" value="Unassembled WGS sequence"/>
</dbReference>
<organism evidence="1 2">
    <name type="scientific">Salinivibrio kushneri</name>
    <dbReference type="NCBI Taxonomy" id="1908198"/>
    <lineage>
        <taxon>Bacteria</taxon>
        <taxon>Pseudomonadati</taxon>
        <taxon>Pseudomonadota</taxon>
        <taxon>Gammaproteobacteria</taxon>
        <taxon>Vibrionales</taxon>
        <taxon>Vibrionaceae</taxon>
        <taxon>Salinivibrio</taxon>
    </lineage>
</organism>
<proteinExistence type="predicted"/>
<evidence type="ECO:0008006" key="3">
    <source>
        <dbReference type="Google" id="ProtNLM"/>
    </source>
</evidence>
<evidence type="ECO:0000313" key="1">
    <source>
        <dbReference type="EMBL" id="OOE39121.1"/>
    </source>
</evidence>
<accession>A0AB36JW28</accession>
<dbReference type="EMBL" id="MUEK01000010">
    <property type="protein sequence ID" value="OOE39121.1"/>
    <property type="molecule type" value="Genomic_DNA"/>
</dbReference>
<dbReference type="RefSeq" id="WP_077659482.1">
    <property type="nucleotide sequence ID" value="NZ_CP040021.1"/>
</dbReference>
<evidence type="ECO:0000313" key="2">
    <source>
        <dbReference type="Proteomes" id="UP000189021"/>
    </source>
</evidence>
<name>A0AB36JW28_9GAMM</name>
<dbReference type="AlphaFoldDB" id="A0AB36JW28"/>
<sequence length="137" mass="15614">MKIKHLSVNSCRPKRSSEILAELTNGEAKAFPSKTMTGAWMCVWSESDNELIEFIPVQYKLTFGDLAAIYEEQGKKQNFHASHFMLEANKTVDELVAIAEKYQLTHRVIKHFGGPLYEVWLEDSLLVEFCSAETSKL</sequence>
<protein>
    <recommendedName>
        <fullName evidence="3">Lactoylglutathione lyase</fullName>
    </recommendedName>
</protein>